<evidence type="ECO:0000313" key="1">
    <source>
        <dbReference type="EMBL" id="RLW07544.1"/>
    </source>
</evidence>
<gene>
    <name evidence="1" type="ORF">DV515_00003749</name>
</gene>
<keyword evidence="2" id="KW-1185">Reference proteome</keyword>
<protein>
    <submittedName>
        <fullName evidence="1">Uncharacterized protein</fullName>
    </submittedName>
</protein>
<dbReference type="EMBL" id="QUSF01000007">
    <property type="protein sequence ID" value="RLW07544.1"/>
    <property type="molecule type" value="Genomic_DNA"/>
</dbReference>
<accession>A0A3L8SST3</accession>
<organism evidence="1 2">
    <name type="scientific">Chloebia gouldiae</name>
    <name type="common">Gouldian finch</name>
    <name type="synonym">Erythrura gouldiae</name>
    <dbReference type="NCBI Taxonomy" id="44316"/>
    <lineage>
        <taxon>Eukaryota</taxon>
        <taxon>Metazoa</taxon>
        <taxon>Chordata</taxon>
        <taxon>Craniata</taxon>
        <taxon>Vertebrata</taxon>
        <taxon>Euteleostomi</taxon>
        <taxon>Archelosauria</taxon>
        <taxon>Archosauria</taxon>
        <taxon>Dinosauria</taxon>
        <taxon>Saurischia</taxon>
        <taxon>Theropoda</taxon>
        <taxon>Coelurosauria</taxon>
        <taxon>Aves</taxon>
        <taxon>Neognathae</taxon>
        <taxon>Neoaves</taxon>
        <taxon>Telluraves</taxon>
        <taxon>Australaves</taxon>
        <taxon>Passeriformes</taxon>
        <taxon>Passeroidea</taxon>
        <taxon>Passeridae</taxon>
        <taxon>Chloebia</taxon>
    </lineage>
</organism>
<comment type="caution">
    <text evidence="1">The sequence shown here is derived from an EMBL/GenBank/DDBJ whole genome shotgun (WGS) entry which is preliminary data.</text>
</comment>
<dbReference type="Proteomes" id="UP000276834">
    <property type="component" value="Unassembled WGS sequence"/>
</dbReference>
<reference evidence="1 2" key="1">
    <citation type="journal article" date="2018" name="Proc. R. Soc. B">
        <title>A non-coding region near Follistatin controls head colour polymorphism in the Gouldian finch.</title>
        <authorList>
            <person name="Toomey M.B."/>
            <person name="Marques C.I."/>
            <person name="Andrade P."/>
            <person name="Araujo P.M."/>
            <person name="Sabatino S."/>
            <person name="Gazda M.A."/>
            <person name="Afonso S."/>
            <person name="Lopes R.J."/>
            <person name="Corbo J.C."/>
            <person name="Carneiro M."/>
        </authorList>
    </citation>
    <scope>NUCLEOTIDE SEQUENCE [LARGE SCALE GENOMIC DNA]</scope>
    <source>
        <strain evidence="1">Red01</strain>
        <tissue evidence="1">Muscle</tissue>
    </source>
</reference>
<dbReference type="AlphaFoldDB" id="A0A3L8SST3"/>
<proteinExistence type="predicted"/>
<evidence type="ECO:0000313" key="2">
    <source>
        <dbReference type="Proteomes" id="UP000276834"/>
    </source>
</evidence>
<name>A0A3L8SST3_CHLGU</name>
<sequence length="216" mass="23132">MLPESQIISNVSGLDPVLLAAAPDICSVSSVVFQPPLSTQAMKTARSLSSSTSALKEEDAILPICMGRVHAKHVHKKLSFTISMHDGKNQDILSGQKNPPIQQAQMLPSSGNGMCGSEIAQGRKEVISYAACREFCDRAVAITFCSILQATSVLPSGLLILSPSWQLLPRQCMSKYLWYSRLISSQKGRQGWLPSSSEIAIGNGVAHERSGPSPGP</sequence>